<keyword evidence="15" id="KW-1185">Reference proteome</keyword>
<dbReference type="PANTHER" id="PTHR11690">
    <property type="entry name" value="AMILORIDE-SENSITIVE SODIUM CHANNEL-RELATED"/>
    <property type="match status" value="1"/>
</dbReference>
<dbReference type="InParanoid" id="A0A482XRE6"/>
<proteinExistence type="inferred from homology"/>
<evidence type="ECO:0000313" key="15">
    <source>
        <dbReference type="Proteomes" id="UP000291343"/>
    </source>
</evidence>
<evidence type="ECO:0000256" key="9">
    <source>
        <dbReference type="ARBA" id="ARBA00023136"/>
    </source>
</evidence>
<evidence type="ECO:0000256" key="8">
    <source>
        <dbReference type="ARBA" id="ARBA00023065"/>
    </source>
</evidence>
<evidence type="ECO:0000256" key="12">
    <source>
        <dbReference type="RuleBase" id="RU000679"/>
    </source>
</evidence>
<evidence type="ECO:0000256" key="2">
    <source>
        <dbReference type="ARBA" id="ARBA00007193"/>
    </source>
</evidence>
<keyword evidence="11 12" id="KW-0407">Ion channel</keyword>
<evidence type="ECO:0000256" key="3">
    <source>
        <dbReference type="ARBA" id="ARBA00022448"/>
    </source>
</evidence>
<evidence type="ECO:0000256" key="7">
    <source>
        <dbReference type="ARBA" id="ARBA00023053"/>
    </source>
</evidence>
<dbReference type="PANTHER" id="PTHR11690:SF288">
    <property type="entry name" value="AMILORIDE-SENSITIVE NA+ CHANNEL-RELATED"/>
    <property type="match status" value="1"/>
</dbReference>
<keyword evidence="7" id="KW-0915">Sodium</keyword>
<evidence type="ECO:0000313" key="14">
    <source>
        <dbReference type="EMBL" id="RZF48039.1"/>
    </source>
</evidence>
<keyword evidence="4 12" id="KW-0894">Sodium channel</keyword>
<evidence type="ECO:0000256" key="13">
    <source>
        <dbReference type="SAM" id="Phobius"/>
    </source>
</evidence>
<organism evidence="14 15">
    <name type="scientific">Laodelphax striatellus</name>
    <name type="common">Small brown planthopper</name>
    <name type="synonym">Delphax striatella</name>
    <dbReference type="NCBI Taxonomy" id="195883"/>
    <lineage>
        <taxon>Eukaryota</taxon>
        <taxon>Metazoa</taxon>
        <taxon>Ecdysozoa</taxon>
        <taxon>Arthropoda</taxon>
        <taxon>Hexapoda</taxon>
        <taxon>Insecta</taxon>
        <taxon>Pterygota</taxon>
        <taxon>Neoptera</taxon>
        <taxon>Paraneoptera</taxon>
        <taxon>Hemiptera</taxon>
        <taxon>Auchenorrhyncha</taxon>
        <taxon>Fulgoroidea</taxon>
        <taxon>Delphacidae</taxon>
        <taxon>Criomorphinae</taxon>
        <taxon>Laodelphax</taxon>
    </lineage>
</organism>
<keyword evidence="8 12" id="KW-0406">Ion transport</keyword>
<name>A0A482XRE6_LAOST</name>
<evidence type="ECO:0000256" key="1">
    <source>
        <dbReference type="ARBA" id="ARBA00004141"/>
    </source>
</evidence>
<dbReference type="Pfam" id="PF00858">
    <property type="entry name" value="ASC"/>
    <property type="match status" value="2"/>
</dbReference>
<dbReference type="Gene3D" id="1.10.287.820">
    <property type="entry name" value="Acid-sensing ion channel domain"/>
    <property type="match status" value="1"/>
</dbReference>
<evidence type="ECO:0000256" key="5">
    <source>
        <dbReference type="ARBA" id="ARBA00022692"/>
    </source>
</evidence>
<sequence>MLTIHGLRFLAASDRPLYERIFWLVALLAVCFYMFITIAAQIRKYLNNPVLMSMNNEIIPISKIPYPAITFCNTNQIFESFANLTYLLDKDTLTEEESNILDASLTLCSDYKVRYSTMMESKSFNLATNRLLLEVVIHNPAETPTAYHAIASAEKDSRTAIVVTPKLVLTSDDLKSWLPEERGCYYNHERKLRYFKYYTQNNCNTECEINATLEKCNCLQPHHTHLHSTPVCGGFAMKCYVGVLYEALDDFRSSHCKCLPACTELTYEVYSYKTPRNFQYFNLTDRMIPLN</sequence>
<comment type="caution">
    <text evidence="14">The sequence shown here is derived from an EMBL/GenBank/DDBJ whole genome shotgun (WGS) entry which is preliminary data.</text>
</comment>
<dbReference type="AlphaFoldDB" id="A0A482XRE6"/>
<evidence type="ECO:0000256" key="4">
    <source>
        <dbReference type="ARBA" id="ARBA00022461"/>
    </source>
</evidence>
<dbReference type="OrthoDB" id="6021021at2759"/>
<evidence type="ECO:0000256" key="6">
    <source>
        <dbReference type="ARBA" id="ARBA00022989"/>
    </source>
</evidence>
<keyword evidence="3 12" id="KW-0813">Transport</keyword>
<keyword evidence="5 12" id="KW-0812">Transmembrane</keyword>
<reference evidence="14 15" key="1">
    <citation type="journal article" date="2017" name="Gigascience">
        <title>Genome sequence of the small brown planthopper, Laodelphax striatellus.</title>
        <authorList>
            <person name="Zhu J."/>
            <person name="Jiang F."/>
            <person name="Wang X."/>
            <person name="Yang P."/>
            <person name="Bao Y."/>
            <person name="Zhao W."/>
            <person name="Wang W."/>
            <person name="Lu H."/>
            <person name="Wang Q."/>
            <person name="Cui N."/>
            <person name="Li J."/>
            <person name="Chen X."/>
            <person name="Luo L."/>
            <person name="Yu J."/>
            <person name="Kang L."/>
            <person name="Cui F."/>
        </authorList>
    </citation>
    <scope>NUCLEOTIDE SEQUENCE [LARGE SCALE GENOMIC DNA]</scope>
    <source>
        <strain evidence="14">Lst14</strain>
    </source>
</reference>
<dbReference type="STRING" id="195883.A0A482XRE6"/>
<feature type="transmembrane region" description="Helical" evidence="13">
    <location>
        <begin position="21"/>
        <end position="42"/>
    </location>
</feature>
<comment type="similarity">
    <text evidence="2 12">Belongs to the amiloride-sensitive sodium channel (TC 1.A.6) family.</text>
</comment>
<dbReference type="GO" id="GO:0015280">
    <property type="term" value="F:ligand-gated sodium channel activity"/>
    <property type="evidence" value="ECO:0007669"/>
    <property type="project" value="TreeGrafter"/>
</dbReference>
<accession>A0A482XRE6</accession>
<gene>
    <name evidence="14" type="ORF">LSTR_LSTR002105</name>
</gene>
<protein>
    <submittedName>
        <fullName evidence="14">Uncharacterized protein</fullName>
    </submittedName>
</protein>
<comment type="subcellular location">
    <subcellularLocation>
        <location evidence="1">Membrane</location>
        <topology evidence="1">Multi-pass membrane protein</topology>
    </subcellularLocation>
</comment>
<evidence type="ECO:0000256" key="11">
    <source>
        <dbReference type="ARBA" id="ARBA00023303"/>
    </source>
</evidence>
<dbReference type="GO" id="GO:0005886">
    <property type="term" value="C:plasma membrane"/>
    <property type="evidence" value="ECO:0007669"/>
    <property type="project" value="TreeGrafter"/>
</dbReference>
<dbReference type="EMBL" id="QKKF02002849">
    <property type="protein sequence ID" value="RZF48039.1"/>
    <property type="molecule type" value="Genomic_DNA"/>
</dbReference>
<keyword evidence="10 12" id="KW-0739">Sodium transport</keyword>
<keyword evidence="9 13" id="KW-0472">Membrane</keyword>
<evidence type="ECO:0000256" key="10">
    <source>
        <dbReference type="ARBA" id="ARBA00023201"/>
    </source>
</evidence>
<keyword evidence="6 13" id="KW-1133">Transmembrane helix</keyword>
<dbReference type="Proteomes" id="UP000291343">
    <property type="component" value="Unassembled WGS sequence"/>
</dbReference>
<dbReference type="InterPro" id="IPR001873">
    <property type="entry name" value="ENaC"/>
</dbReference>